<dbReference type="Proteomes" id="UP001374579">
    <property type="component" value="Unassembled WGS sequence"/>
</dbReference>
<dbReference type="AlphaFoldDB" id="A0AAN9BRV0"/>
<evidence type="ECO:0000256" key="1">
    <source>
        <dbReference type="SAM" id="MobiDB-lite"/>
    </source>
</evidence>
<feature type="compositionally biased region" description="Polar residues" evidence="1">
    <location>
        <begin position="136"/>
        <end position="166"/>
    </location>
</feature>
<name>A0AAN9BRV0_9CAEN</name>
<reference evidence="2 3" key="1">
    <citation type="submission" date="2024-02" db="EMBL/GenBank/DDBJ databases">
        <title>Chromosome-scale genome assembly of the rough periwinkle Littorina saxatilis.</title>
        <authorList>
            <person name="De Jode A."/>
            <person name="Faria R."/>
            <person name="Formenti G."/>
            <person name="Sims Y."/>
            <person name="Smith T.P."/>
            <person name="Tracey A."/>
            <person name="Wood J.M.D."/>
            <person name="Zagrodzka Z.B."/>
            <person name="Johannesson K."/>
            <person name="Butlin R.K."/>
            <person name="Leder E.H."/>
        </authorList>
    </citation>
    <scope>NUCLEOTIDE SEQUENCE [LARGE SCALE GENOMIC DNA]</scope>
    <source>
        <strain evidence="2">Snail1</strain>
        <tissue evidence="2">Muscle</tissue>
    </source>
</reference>
<gene>
    <name evidence="2" type="ORF">V1264_014012</name>
</gene>
<accession>A0AAN9BRV0</accession>
<comment type="caution">
    <text evidence="2">The sequence shown here is derived from an EMBL/GenBank/DDBJ whole genome shotgun (WGS) entry which is preliminary data.</text>
</comment>
<organism evidence="2 3">
    <name type="scientific">Littorina saxatilis</name>
    <dbReference type="NCBI Taxonomy" id="31220"/>
    <lineage>
        <taxon>Eukaryota</taxon>
        <taxon>Metazoa</taxon>
        <taxon>Spiralia</taxon>
        <taxon>Lophotrochozoa</taxon>
        <taxon>Mollusca</taxon>
        <taxon>Gastropoda</taxon>
        <taxon>Caenogastropoda</taxon>
        <taxon>Littorinimorpha</taxon>
        <taxon>Littorinoidea</taxon>
        <taxon>Littorinidae</taxon>
        <taxon>Littorina</taxon>
    </lineage>
</organism>
<evidence type="ECO:0000313" key="2">
    <source>
        <dbReference type="EMBL" id="KAK7110079.1"/>
    </source>
</evidence>
<dbReference type="EMBL" id="JBAMIC010000003">
    <property type="protein sequence ID" value="KAK7110079.1"/>
    <property type="molecule type" value="Genomic_DNA"/>
</dbReference>
<feature type="region of interest" description="Disordered" evidence="1">
    <location>
        <begin position="124"/>
        <end position="169"/>
    </location>
</feature>
<protein>
    <submittedName>
        <fullName evidence="2">Uncharacterized protein</fullName>
    </submittedName>
</protein>
<sequence>MLFFRKKKDTGRSKASEGKGESILWAGLDEDEGQEEVVDPFIPQERVFSKYAAMLYTSNNIGKTFEEFKDAKYCASCGEKTVICPHRMGGSEKVFVLPHNCTHIKIARPKVRINREFAQMMMKPHSPEPTFDLAPSVSSEAHSQQSGMQQQDLAVTPQTQTSQDSPSYGMGEDFMMHTMQRVWDDYRRRTNMDRSIPRPLALDRTRSLMEQFCAYIVHQDEYVEGDQQTIFSILDMLYNFMRGRYLVEDVMFLAVHDFLSSIIEHSGIDKTVQLLGHVLVGNLDASCLRYVLLMADFIDQVDWVEVEDFRAFASVVYPFLMEDDLESLQMSYTSFSENRISRQLVCNFLIHIILKYREPRFLDLENKLVPFQSSESGQLNDKEHKDALDGILPLCKERVRRRLFLEAEKAVMMDGVLDAVPIMRLARILLLLK</sequence>
<keyword evidence="3" id="KW-1185">Reference proteome</keyword>
<evidence type="ECO:0000313" key="3">
    <source>
        <dbReference type="Proteomes" id="UP001374579"/>
    </source>
</evidence>
<proteinExistence type="predicted"/>